<feature type="region of interest" description="Disordered" evidence="1">
    <location>
        <begin position="58"/>
        <end position="81"/>
    </location>
</feature>
<feature type="region of interest" description="Disordered" evidence="1">
    <location>
        <begin position="20"/>
        <end position="44"/>
    </location>
</feature>
<organism evidence="2 3">
    <name type="scientific">Ktedonobacter racemifer DSM 44963</name>
    <dbReference type="NCBI Taxonomy" id="485913"/>
    <lineage>
        <taxon>Bacteria</taxon>
        <taxon>Bacillati</taxon>
        <taxon>Chloroflexota</taxon>
        <taxon>Ktedonobacteria</taxon>
        <taxon>Ktedonobacterales</taxon>
        <taxon>Ktedonobacteraceae</taxon>
        <taxon>Ktedonobacter</taxon>
    </lineage>
</organism>
<dbReference type="EMBL" id="ADVG01000004">
    <property type="protein sequence ID" value="EFH80866.1"/>
    <property type="molecule type" value="Genomic_DNA"/>
</dbReference>
<name>D6U1Y2_KTERA</name>
<reference evidence="2 3" key="1">
    <citation type="journal article" date="2011" name="Stand. Genomic Sci.">
        <title>Non-contiguous finished genome sequence and contextual data of the filamentous soil bacterium Ktedonobacter racemifer type strain (SOSP1-21).</title>
        <authorList>
            <person name="Chang Y.J."/>
            <person name="Land M."/>
            <person name="Hauser L."/>
            <person name="Chertkov O."/>
            <person name="Del Rio T.G."/>
            <person name="Nolan M."/>
            <person name="Copeland A."/>
            <person name="Tice H."/>
            <person name="Cheng J.F."/>
            <person name="Lucas S."/>
            <person name="Han C."/>
            <person name="Goodwin L."/>
            <person name="Pitluck S."/>
            <person name="Ivanova N."/>
            <person name="Ovchinikova G."/>
            <person name="Pati A."/>
            <person name="Chen A."/>
            <person name="Palaniappan K."/>
            <person name="Mavromatis K."/>
            <person name="Liolios K."/>
            <person name="Brettin T."/>
            <person name="Fiebig A."/>
            <person name="Rohde M."/>
            <person name="Abt B."/>
            <person name="Goker M."/>
            <person name="Detter J.C."/>
            <person name="Woyke T."/>
            <person name="Bristow J."/>
            <person name="Eisen J.A."/>
            <person name="Markowitz V."/>
            <person name="Hugenholtz P."/>
            <person name="Kyrpides N.C."/>
            <person name="Klenk H.P."/>
            <person name="Lapidus A."/>
        </authorList>
    </citation>
    <scope>NUCLEOTIDE SEQUENCE [LARGE SCALE GENOMIC DNA]</scope>
    <source>
        <strain evidence="3">DSM 44963</strain>
    </source>
</reference>
<dbReference type="InParanoid" id="D6U1Y2"/>
<evidence type="ECO:0000313" key="3">
    <source>
        <dbReference type="Proteomes" id="UP000004508"/>
    </source>
</evidence>
<evidence type="ECO:0000256" key="1">
    <source>
        <dbReference type="SAM" id="MobiDB-lite"/>
    </source>
</evidence>
<feature type="compositionally biased region" description="Basic and acidic residues" evidence="1">
    <location>
        <begin position="20"/>
        <end position="29"/>
    </location>
</feature>
<sequence length="81" mass="9035">MDTSQFLSCELKSLLVFPHERTRSEESPRQKAWAMPPLTGGGRSPRLLAEARWSYRQEASSPPEMLDEPIGSSLQRGGFSA</sequence>
<accession>D6U1Y2</accession>
<keyword evidence="3" id="KW-1185">Reference proteome</keyword>
<dbReference type="AlphaFoldDB" id="D6U1Y2"/>
<protein>
    <submittedName>
        <fullName evidence="2">Uncharacterized protein</fullName>
    </submittedName>
</protein>
<comment type="caution">
    <text evidence="2">The sequence shown here is derived from an EMBL/GenBank/DDBJ whole genome shotgun (WGS) entry which is preliminary data.</text>
</comment>
<gene>
    <name evidence="2" type="ORF">Krac_1498</name>
</gene>
<evidence type="ECO:0000313" key="2">
    <source>
        <dbReference type="EMBL" id="EFH80866.1"/>
    </source>
</evidence>
<proteinExistence type="predicted"/>
<dbReference type="Proteomes" id="UP000004508">
    <property type="component" value="Unassembled WGS sequence"/>
</dbReference>